<dbReference type="InterPro" id="IPR021333">
    <property type="entry name" value="DUF2946"/>
</dbReference>
<evidence type="ECO:0000313" key="1">
    <source>
        <dbReference type="EMBL" id="TPG25730.1"/>
    </source>
</evidence>
<name>A0A502DM31_9BURK</name>
<dbReference type="AlphaFoldDB" id="A0A502DM31"/>
<comment type="caution">
    <text evidence="1">The sequence shown here is derived from an EMBL/GenBank/DDBJ whole genome shotgun (WGS) entry which is preliminary data.</text>
</comment>
<accession>A0A502DM31</accession>
<evidence type="ECO:0000313" key="2">
    <source>
        <dbReference type="Proteomes" id="UP000319212"/>
    </source>
</evidence>
<proteinExistence type="predicted"/>
<dbReference type="RefSeq" id="WP_140844383.1">
    <property type="nucleotide sequence ID" value="NZ_RCZI01000004.1"/>
</dbReference>
<dbReference type="OrthoDB" id="8853762at2"/>
<organism evidence="1 2">
    <name type="scientific">Variovorax guangxiensis</name>
    <dbReference type="NCBI Taxonomy" id="1775474"/>
    <lineage>
        <taxon>Bacteria</taxon>
        <taxon>Pseudomonadati</taxon>
        <taxon>Pseudomonadota</taxon>
        <taxon>Betaproteobacteria</taxon>
        <taxon>Burkholderiales</taxon>
        <taxon>Comamonadaceae</taxon>
        <taxon>Variovorax</taxon>
    </lineage>
</organism>
<gene>
    <name evidence="1" type="ORF">EAH82_14965</name>
</gene>
<dbReference type="EMBL" id="RCZI01000004">
    <property type="protein sequence ID" value="TPG25730.1"/>
    <property type="molecule type" value="Genomic_DNA"/>
</dbReference>
<dbReference type="Proteomes" id="UP000319212">
    <property type="component" value="Unassembled WGS sequence"/>
</dbReference>
<dbReference type="Pfam" id="PF11162">
    <property type="entry name" value="DUF2946"/>
    <property type="match status" value="1"/>
</dbReference>
<reference evidence="1 2" key="1">
    <citation type="journal article" date="2019" name="Environ. Microbiol.">
        <title>Species interactions and distinct microbial communities in high Arctic permafrost affected cryosols are associated with the CH4 and CO2 gas fluxes.</title>
        <authorList>
            <person name="Altshuler I."/>
            <person name="Hamel J."/>
            <person name="Turney S."/>
            <person name="Magnuson E."/>
            <person name="Levesque R."/>
            <person name="Greer C."/>
            <person name="Whyte L.G."/>
        </authorList>
    </citation>
    <scope>NUCLEOTIDE SEQUENCE [LARGE SCALE GENOMIC DNA]</scope>
    <source>
        <strain evidence="1 2">S06.C</strain>
    </source>
</reference>
<protein>
    <submittedName>
        <fullName evidence="1">DUF2946 domain-containing protein</fullName>
    </submittedName>
</protein>
<sequence length="118" mass="12618">MTLRILLLRLLLIAAFFNAAIGMPLHELGHLEELVATVSQGTEAHDAAADDDGEDAEAHGRCAWCAAHEAQGMALALFESIDVPLVVVGTMGVGHEAAFVPQGWHWRFAARDPPLALI</sequence>